<accession>A0A139IUE9</accession>
<gene>
    <name evidence="1" type="ORF">AC579_2876</name>
</gene>
<proteinExistence type="predicted"/>
<dbReference type="PANTHER" id="PTHR48420:SF1">
    <property type="entry name" value="NON-HAEM DIOXYGENASE N-TERMINAL DOMAIN-CONTAINING PROTEIN"/>
    <property type="match status" value="1"/>
</dbReference>
<dbReference type="OrthoDB" id="5386330at2759"/>
<evidence type="ECO:0000313" key="2">
    <source>
        <dbReference type="Proteomes" id="UP000073492"/>
    </source>
</evidence>
<dbReference type="AlphaFoldDB" id="A0A139IUE9"/>
<dbReference type="STRING" id="113226.A0A139IUE9"/>
<dbReference type="EMBL" id="LFZO01000009">
    <property type="protein sequence ID" value="KXT18242.1"/>
    <property type="molecule type" value="Genomic_DNA"/>
</dbReference>
<reference evidence="1 2" key="1">
    <citation type="submission" date="2015-07" db="EMBL/GenBank/DDBJ databases">
        <title>Comparative genomics of the Sigatoka disease complex on banana suggests a link between parallel evolutionary changes in Pseudocercospora fijiensis and Pseudocercospora eumusae and increased virulence on the banana host.</title>
        <authorList>
            <person name="Chang T.-C."/>
            <person name="Salvucci A."/>
            <person name="Crous P.W."/>
            <person name="Stergiopoulos I."/>
        </authorList>
    </citation>
    <scope>NUCLEOTIDE SEQUENCE [LARGE SCALE GENOMIC DNA]</scope>
    <source>
        <strain evidence="1 2">CBS 116634</strain>
    </source>
</reference>
<dbReference type="PANTHER" id="PTHR48420">
    <property type="entry name" value="NON-HAEM DIOXYGENASE N-TERMINAL DOMAIN-CONTAINING PROTEIN"/>
    <property type="match status" value="1"/>
</dbReference>
<organism evidence="1 2">
    <name type="scientific">Pseudocercospora musae</name>
    <dbReference type="NCBI Taxonomy" id="113226"/>
    <lineage>
        <taxon>Eukaryota</taxon>
        <taxon>Fungi</taxon>
        <taxon>Dikarya</taxon>
        <taxon>Ascomycota</taxon>
        <taxon>Pezizomycotina</taxon>
        <taxon>Dothideomycetes</taxon>
        <taxon>Dothideomycetidae</taxon>
        <taxon>Mycosphaerellales</taxon>
        <taxon>Mycosphaerellaceae</taxon>
        <taxon>Pseudocercospora</taxon>
    </lineage>
</organism>
<comment type="caution">
    <text evidence="1">The sequence shown here is derived from an EMBL/GenBank/DDBJ whole genome shotgun (WGS) entry which is preliminary data.</text>
</comment>
<dbReference type="Gene3D" id="2.60.120.330">
    <property type="entry name" value="B-lactam Antibiotic, Isopenicillin N Synthase, Chain"/>
    <property type="match status" value="1"/>
</dbReference>
<dbReference type="InterPro" id="IPR027443">
    <property type="entry name" value="IPNS-like_sf"/>
</dbReference>
<dbReference type="Proteomes" id="UP000073492">
    <property type="component" value="Unassembled WGS sequence"/>
</dbReference>
<sequence length="364" mass="40088">MGSIAAESEDRPQPSAISVSLQDLKNGTISLESLEAAFGPSSLGIIIVSDLPPQYTCLRSKLLSYSSYLANLPASELSKVEIPQARYNIGWSCGKEKLDNGQFDTLKGSYYVQPIHNPELEEKAKKEYGDKIPDMTTPNVWPDESVLPGFEGIFQELCEMIIDVAGFVARSCDRYGVAKLEGYRDGTLENIVRGSVSTKARLLHYFPPPPPPPSERKAEGKNTDDDWCGTHHDLGALTGLTSNMYVDEEANPPYMKDGMLPELEELETHPDPKTGLWIKDRSGKATQVHIPRDCLAFQTGEALQMITRGKFRAVPHFVRGSVGGGKIARNTLAVFTQPNLWEIVDEETGLDFAGLCGKVFSKTY</sequence>
<evidence type="ECO:0000313" key="1">
    <source>
        <dbReference type="EMBL" id="KXT18242.1"/>
    </source>
</evidence>
<keyword evidence="2" id="KW-1185">Reference proteome</keyword>
<name>A0A139IUE9_9PEZI</name>
<protein>
    <recommendedName>
        <fullName evidence="3">Non-haem dioxygenase N-terminal domain-containing protein</fullName>
    </recommendedName>
</protein>
<dbReference type="SUPFAM" id="SSF51197">
    <property type="entry name" value="Clavaminate synthase-like"/>
    <property type="match status" value="1"/>
</dbReference>
<evidence type="ECO:0008006" key="3">
    <source>
        <dbReference type="Google" id="ProtNLM"/>
    </source>
</evidence>